<proteinExistence type="predicted"/>
<dbReference type="AlphaFoldDB" id="A0A1I7YHW6"/>
<accession>A0A1I7YHW6</accession>
<name>A0A1I7YHW6_9BILA</name>
<sequence length="126" mass="13474">MEKCDEKAVWVVDLPIFAHGSIERVGESDGKAPMRIVLLRFTCRISQATVCSTDKANGTVEKGQSNTIPGLCTCTVLFSLRSANNITAWVASRERNAQLARILITILGRSGVLMASGGGHNKGLGE</sequence>
<dbReference type="Proteomes" id="UP000095287">
    <property type="component" value="Unplaced"/>
</dbReference>
<evidence type="ECO:0000313" key="2">
    <source>
        <dbReference type="WBParaSite" id="L893_g16544.t1"/>
    </source>
</evidence>
<protein>
    <submittedName>
        <fullName evidence="2">Uncharacterized protein</fullName>
    </submittedName>
</protein>
<dbReference type="WBParaSite" id="L893_g16544.t1">
    <property type="protein sequence ID" value="L893_g16544.t1"/>
    <property type="gene ID" value="L893_g16544"/>
</dbReference>
<keyword evidence="1" id="KW-1185">Reference proteome</keyword>
<evidence type="ECO:0000313" key="1">
    <source>
        <dbReference type="Proteomes" id="UP000095287"/>
    </source>
</evidence>
<organism evidence="1 2">
    <name type="scientific">Steinernema glaseri</name>
    <dbReference type="NCBI Taxonomy" id="37863"/>
    <lineage>
        <taxon>Eukaryota</taxon>
        <taxon>Metazoa</taxon>
        <taxon>Ecdysozoa</taxon>
        <taxon>Nematoda</taxon>
        <taxon>Chromadorea</taxon>
        <taxon>Rhabditida</taxon>
        <taxon>Tylenchina</taxon>
        <taxon>Panagrolaimomorpha</taxon>
        <taxon>Strongyloidoidea</taxon>
        <taxon>Steinernematidae</taxon>
        <taxon>Steinernema</taxon>
    </lineage>
</organism>
<reference evidence="2" key="1">
    <citation type="submission" date="2016-11" db="UniProtKB">
        <authorList>
            <consortium name="WormBaseParasite"/>
        </authorList>
    </citation>
    <scope>IDENTIFICATION</scope>
</reference>